<evidence type="ECO:0000256" key="3">
    <source>
        <dbReference type="ARBA" id="ARBA00022530"/>
    </source>
</evidence>
<keyword evidence="5 14" id="KW-0732">Signal</keyword>
<dbReference type="InterPro" id="IPR001611">
    <property type="entry name" value="Leu-rich_rpt"/>
</dbReference>
<dbReference type="CTD" id="108714484"/>
<dbReference type="Gene3D" id="3.80.10.10">
    <property type="entry name" value="Ribonuclease Inhibitor"/>
    <property type="match status" value="3"/>
</dbReference>
<gene>
    <name evidence="16 17" type="primary">chadl.L</name>
</gene>
<evidence type="ECO:0000256" key="8">
    <source>
        <dbReference type="ARBA" id="ARBA00023180"/>
    </source>
</evidence>
<evidence type="ECO:0000256" key="2">
    <source>
        <dbReference type="ARBA" id="ARBA00022525"/>
    </source>
</evidence>
<dbReference type="AGR" id="Xenbase:XB-GENE-17332598"/>
<feature type="region of interest" description="Disordered" evidence="13">
    <location>
        <begin position="678"/>
        <end position="719"/>
    </location>
</feature>
<dbReference type="PANTHER" id="PTHR24369:SF211">
    <property type="entry name" value="LEUCINE-RICH REPEAT-CONTAINING PROTEIN 15-LIKE"/>
    <property type="match status" value="1"/>
</dbReference>
<feature type="signal peptide" evidence="14">
    <location>
        <begin position="1"/>
        <end position="19"/>
    </location>
</feature>
<organism evidence="15 16">
    <name type="scientific">Xenopus laevis</name>
    <name type="common">African clawed frog</name>
    <dbReference type="NCBI Taxonomy" id="8355"/>
    <lineage>
        <taxon>Eukaryota</taxon>
        <taxon>Metazoa</taxon>
        <taxon>Chordata</taxon>
        <taxon>Craniata</taxon>
        <taxon>Vertebrata</taxon>
        <taxon>Euteleostomi</taxon>
        <taxon>Amphibia</taxon>
        <taxon>Batrachia</taxon>
        <taxon>Anura</taxon>
        <taxon>Pipoidea</taxon>
        <taxon>Pipidae</taxon>
        <taxon>Xenopodinae</taxon>
        <taxon>Xenopus</taxon>
        <taxon>Xenopus</taxon>
    </lineage>
</organism>
<accession>A0A1L8GNH4</accession>
<proteinExistence type="inferred from homology"/>
<dbReference type="GO" id="GO:0005886">
    <property type="term" value="C:plasma membrane"/>
    <property type="evidence" value="ECO:0000318"/>
    <property type="project" value="GO_Central"/>
</dbReference>
<keyword evidence="15" id="KW-1185">Reference proteome</keyword>
<dbReference type="Bgee" id="108714484">
    <property type="expression patterns" value="Expressed in internal ear and 2 other cell types or tissues"/>
</dbReference>
<reference evidence="16" key="1">
    <citation type="submission" date="2025-08" db="UniProtKB">
        <authorList>
            <consortium name="RefSeq"/>
        </authorList>
    </citation>
    <scope>IDENTIFICATION</scope>
    <source>
        <strain evidence="16">J_2021</strain>
        <tissue evidence="16">Erythrocytes</tissue>
    </source>
</reference>
<dbReference type="InterPro" id="IPR032675">
    <property type="entry name" value="LRR_dom_sf"/>
</dbReference>
<dbReference type="GO" id="GO:0038023">
    <property type="term" value="F:signaling receptor activity"/>
    <property type="evidence" value="ECO:0000318"/>
    <property type="project" value="GO_Central"/>
</dbReference>
<evidence type="ECO:0000256" key="10">
    <source>
        <dbReference type="ARBA" id="ARBA00061422"/>
    </source>
</evidence>
<evidence type="ECO:0000256" key="6">
    <source>
        <dbReference type="ARBA" id="ARBA00022737"/>
    </source>
</evidence>
<protein>
    <recommendedName>
        <fullName evidence="12">Chondroadherin-like protein</fullName>
    </recommendedName>
</protein>
<feature type="compositionally biased region" description="Basic residues" evidence="13">
    <location>
        <begin position="701"/>
        <end position="719"/>
    </location>
</feature>
<evidence type="ECO:0000256" key="13">
    <source>
        <dbReference type="SAM" id="MobiDB-lite"/>
    </source>
</evidence>
<dbReference type="SMART" id="SM00369">
    <property type="entry name" value="LRR_TYP"/>
    <property type="match status" value="17"/>
</dbReference>
<dbReference type="RefSeq" id="XP_018114262.1">
    <property type="nucleotide sequence ID" value="XM_018258773.2"/>
</dbReference>
<evidence type="ECO:0000256" key="7">
    <source>
        <dbReference type="ARBA" id="ARBA00023157"/>
    </source>
</evidence>
<dbReference type="InterPro" id="IPR000372">
    <property type="entry name" value="LRRNT"/>
</dbReference>
<evidence type="ECO:0000256" key="1">
    <source>
        <dbReference type="ARBA" id="ARBA00004498"/>
    </source>
</evidence>
<keyword evidence="4" id="KW-0433">Leucine-rich repeat</keyword>
<name>A0A1L8GNH4_XENLA</name>
<evidence type="ECO:0000256" key="14">
    <source>
        <dbReference type="SAM" id="SignalP"/>
    </source>
</evidence>
<dbReference type="InterPro" id="IPR003591">
    <property type="entry name" value="Leu-rich_rpt_typical-subtyp"/>
</dbReference>
<sequence length="719" mass="80999">MLLFVFTLIIMTAVKPLFCDRCPRVCICDNIRTFVACTNKNLTEVPASIPQYTQKLDLRGNDLKVIANGAFLSVPYLTHLSLQKCNIERIEEGAFRGLGRLIYLNLGSNKISFIYQESFDGLSALEQLVLEKNRLEEIKPGAFGQLGFLNFLHLGDNFLVYLPDMLFQGLQQVKWIRLSNNMINVVSNEAFAALPNLKRLSLDHNELQYLPTEALLRMSGLTRLELGWNPMTFISEEAIQMASLKQLFLNSMAIQDVSFKAFERSPQLSLIDLSNNQIRTIQVLAGLEHLNRLNLTGNAIRCDCELRSFKRWADVSRVKVDLICAGPGHFRGDHLDSLRAIDLKCGNFPEEDYNLPPITPKPEEESSCPQGCDCKPDVKHVLCENKFLQQIPKRFPVDTTLLDLRKNVFNAIHKGAFSEMKNVASLHLQDCKINEIQPGAFAGMKNLVYLYLSHNHLSSIDPEVFRDAPVIGYLYLDHNRFTRLSKGTFKFLPNLFSLHMQYNSISSLSDNLMSGADKLHWVYLTGNNINYIASSAFKNTKDLEKLYLDENLLMEVPTQTLKGLPLLNELRLSKNLIRSIGNGAFLPVSRSLQHLYLNDLGLEQISSGGFAGLGQEIKSLHLDNNKLQNIPNLKPFTGLEVINLANNPFNCDCRLLHLHKWINSLNLKVGATCAAPSSAKGQKVRNAPFSKCPGNDAEKTNKKKRSQHVPKANQKTKRG</sequence>
<dbReference type="OMA" id="EAQHATC"/>
<dbReference type="OrthoDB" id="643377at2759"/>
<dbReference type="SMART" id="SM00013">
    <property type="entry name" value="LRRNT"/>
    <property type="match status" value="2"/>
</dbReference>
<evidence type="ECO:0000256" key="11">
    <source>
        <dbReference type="ARBA" id="ARBA00064652"/>
    </source>
</evidence>
<evidence type="ECO:0000256" key="9">
    <source>
        <dbReference type="ARBA" id="ARBA00053126"/>
    </source>
</evidence>
<dbReference type="Pfam" id="PF13855">
    <property type="entry name" value="LRR_8"/>
    <property type="match status" value="5"/>
</dbReference>
<keyword evidence="6" id="KW-0677">Repeat</keyword>
<comment type="subunit">
    <text evidence="11">Associates with collagen and binds to collagen fibrils.</text>
</comment>
<dbReference type="KEGG" id="xla:108714484"/>
<dbReference type="GeneID" id="108714484"/>
<dbReference type="PaxDb" id="8355-A0A1L8GNH4"/>
<dbReference type="SMART" id="SM00082">
    <property type="entry name" value="LRRCT"/>
    <property type="match status" value="2"/>
</dbReference>
<dbReference type="InterPro" id="IPR050541">
    <property type="entry name" value="LRR_TM_domain-containing"/>
</dbReference>
<dbReference type="FunFam" id="3.80.10.10:FF:000368">
    <property type="entry name" value="Chondroadherin like"/>
    <property type="match status" value="1"/>
</dbReference>
<feature type="chain" id="PRO_5043994249" description="Chondroadherin-like protein" evidence="14">
    <location>
        <begin position="20"/>
        <end position="719"/>
    </location>
</feature>
<dbReference type="SUPFAM" id="SSF52058">
    <property type="entry name" value="L domain-like"/>
    <property type="match status" value="2"/>
</dbReference>
<evidence type="ECO:0000313" key="16">
    <source>
        <dbReference type="RefSeq" id="XP_018114262.1"/>
    </source>
</evidence>
<keyword evidence="7" id="KW-1015">Disulfide bond</keyword>
<keyword evidence="3" id="KW-0272">Extracellular matrix</keyword>
<evidence type="ECO:0000256" key="12">
    <source>
        <dbReference type="ARBA" id="ARBA00071892"/>
    </source>
</evidence>
<comment type="function">
    <text evidence="9">Potential negative modulator of chondrocyte differentiation. Inhibits collagen fibrillogenesis in vitro. May influence chondrocyte's differentiation by acting on its cellular collagenous microenvironment.</text>
</comment>
<comment type="similarity">
    <text evidence="10">Belongs to the small leucine-rich proteoglycan (SLRP) family. SLRP class IV subfamily.</text>
</comment>
<dbReference type="Xenbase" id="XB-GENE-17332598">
    <property type="gene designation" value="chadl.L"/>
</dbReference>
<dbReference type="STRING" id="8355.A0A1L8GNH4"/>
<dbReference type="AlphaFoldDB" id="A0A1L8GNH4"/>
<dbReference type="SMART" id="SM00364">
    <property type="entry name" value="LRR_BAC"/>
    <property type="match status" value="5"/>
</dbReference>
<keyword evidence="8" id="KW-0325">Glycoprotein</keyword>
<dbReference type="InterPro" id="IPR000483">
    <property type="entry name" value="Cys-rich_flank_reg_C"/>
</dbReference>
<evidence type="ECO:0000313" key="15">
    <source>
        <dbReference type="Proteomes" id="UP000186698"/>
    </source>
</evidence>
<comment type="subcellular location">
    <subcellularLocation>
        <location evidence="1">Secreted</location>
        <location evidence="1">Extracellular space</location>
        <location evidence="1">Extracellular matrix</location>
    </subcellularLocation>
</comment>
<keyword evidence="2" id="KW-0964">Secreted</keyword>
<evidence type="ECO:0000256" key="4">
    <source>
        <dbReference type="ARBA" id="ARBA00022614"/>
    </source>
</evidence>
<evidence type="ECO:0000256" key="5">
    <source>
        <dbReference type="ARBA" id="ARBA00022729"/>
    </source>
</evidence>
<evidence type="ECO:0000313" key="17">
    <source>
        <dbReference type="Xenbase" id="XB-GENE-17332598"/>
    </source>
</evidence>
<dbReference type="Proteomes" id="UP000186698">
    <property type="component" value="Chromosome 4L"/>
</dbReference>
<dbReference type="PANTHER" id="PTHR24369">
    <property type="entry name" value="ANTIGEN BSP, PUTATIVE-RELATED"/>
    <property type="match status" value="1"/>
</dbReference>
<dbReference type="FunFam" id="3.80.10.10:FF:000059">
    <property type="entry name" value="Chondroadherin like"/>
    <property type="match status" value="1"/>
</dbReference>
<dbReference type="FunFam" id="3.80.10.10:FF:000311">
    <property type="entry name" value="Chondroadherin-like a"/>
    <property type="match status" value="1"/>
</dbReference>
<dbReference type="PROSITE" id="PS51450">
    <property type="entry name" value="LRR"/>
    <property type="match status" value="5"/>
</dbReference>